<dbReference type="HOGENOM" id="CLU_2104834_0_0_6"/>
<gene>
    <name evidence="1" type="ORF">KT71_08535</name>
</gene>
<protein>
    <submittedName>
        <fullName evidence="1">Uncharacterized protein</fullName>
    </submittedName>
</protein>
<reference evidence="1 2" key="2">
    <citation type="journal article" date="2009" name="PLoS ONE">
        <title>The photosynthetic apparatus and its regulation in the aerobic gammaproteobacterium Congregibacter litoralis gen. nov., sp. nov.</title>
        <authorList>
            <person name="Spring S."/>
            <person name="Lunsdorf H."/>
            <person name="Fuchs B.M."/>
            <person name="Tindall B.J."/>
        </authorList>
    </citation>
    <scope>NUCLEOTIDE SEQUENCE [LARGE SCALE GENOMIC DNA]</scope>
    <source>
        <strain evidence="1">KT71</strain>
    </source>
</reference>
<comment type="caution">
    <text evidence="1">The sequence shown here is derived from an EMBL/GenBank/DDBJ whole genome shotgun (WGS) entry which is preliminary data.</text>
</comment>
<organism evidence="1 2">
    <name type="scientific">Congregibacter litoralis KT71</name>
    <dbReference type="NCBI Taxonomy" id="314285"/>
    <lineage>
        <taxon>Bacteria</taxon>
        <taxon>Pseudomonadati</taxon>
        <taxon>Pseudomonadota</taxon>
        <taxon>Gammaproteobacteria</taxon>
        <taxon>Cellvibrionales</taxon>
        <taxon>Halieaceae</taxon>
        <taxon>Congregibacter</taxon>
    </lineage>
</organism>
<evidence type="ECO:0000313" key="1">
    <source>
        <dbReference type="EMBL" id="EAQ96089.2"/>
    </source>
</evidence>
<dbReference type="AlphaFoldDB" id="A4AD36"/>
<name>A4AD36_9GAMM</name>
<proteinExistence type="predicted"/>
<dbReference type="EMBL" id="AAOA02000003">
    <property type="protein sequence ID" value="EAQ96089.2"/>
    <property type="molecule type" value="Genomic_DNA"/>
</dbReference>
<keyword evidence="2" id="KW-1185">Reference proteome</keyword>
<reference evidence="1 2" key="1">
    <citation type="journal article" date="2007" name="Proc. Natl. Acad. Sci. U.S.A.">
        <title>Characterization of a marine gammaproteobacterium capable of aerobic anoxygenic photosynthesis.</title>
        <authorList>
            <person name="Fuchs B.M."/>
            <person name="Spring S."/>
            <person name="Teeling H."/>
            <person name="Quast C."/>
            <person name="Wulf J."/>
            <person name="Schattenhofer M."/>
            <person name="Yan S."/>
            <person name="Ferriera S."/>
            <person name="Johnson J."/>
            <person name="Glockner F.O."/>
            <person name="Amann R."/>
        </authorList>
    </citation>
    <scope>NUCLEOTIDE SEQUENCE [LARGE SCALE GENOMIC DNA]</scope>
    <source>
        <strain evidence="1">KT71</strain>
    </source>
</reference>
<evidence type="ECO:0000313" key="2">
    <source>
        <dbReference type="Proteomes" id="UP000019205"/>
    </source>
</evidence>
<dbReference type="Proteomes" id="UP000019205">
    <property type="component" value="Chromosome"/>
</dbReference>
<sequence>MVEWENVVVKLCSKNRVEIFINERQLGTFELHQTELLDDRTKKLSKAGAVLLQLASKPRYSRRGGMKPTIADKNVISKLRIALKAFVGCSSDPFHPLSYANGWVAKFRVEDHLKG</sequence>
<accession>A4AD36</accession>